<dbReference type="EMBL" id="WIGM01001180">
    <property type="protein sequence ID" value="KAF6803684.1"/>
    <property type="molecule type" value="Genomic_DNA"/>
</dbReference>
<keyword evidence="2" id="KW-0472">Membrane</keyword>
<protein>
    <submittedName>
        <fullName evidence="3">Uncharacterized protein</fullName>
    </submittedName>
</protein>
<organism evidence="3 4">
    <name type="scientific">Colletotrichum musicola</name>
    <dbReference type="NCBI Taxonomy" id="2175873"/>
    <lineage>
        <taxon>Eukaryota</taxon>
        <taxon>Fungi</taxon>
        <taxon>Dikarya</taxon>
        <taxon>Ascomycota</taxon>
        <taxon>Pezizomycotina</taxon>
        <taxon>Sordariomycetes</taxon>
        <taxon>Hypocreomycetidae</taxon>
        <taxon>Glomerellales</taxon>
        <taxon>Glomerellaceae</taxon>
        <taxon>Colletotrichum</taxon>
        <taxon>Colletotrichum orchidearum species complex</taxon>
    </lineage>
</organism>
<evidence type="ECO:0000313" key="4">
    <source>
        <dbReference type="Proteomes" id="UP000639643"/>
    </source>
</evidence>
<keyword evidence="4" id="KW-1185">Reference proteome</keyword>
<proteinExistence type="predicted"/>
<dbReference type="Proteomes" id="UP000639643">
    <property type="component" value="Unassembled WGS sequence"/>
</dbReference>
<evidence type="ECO:0000313" key="3">
    <source>
        <dbReference type="EMBL" id="KAF6803684.1"/>
    </source>
</evidence>
<name>A0A8H6IZD3_9PEZI</name>
<reference evidence="3" key="1">
    <citation type="journal article" date="2020" name="Phytopathology">
        <title>Genome Sequence Resources of Colletotrichum truncatum, C. plurivorum, C. musicola, and C. sojae: Four Species Pathogenic to Soybean (Glycine max).</title>
        <authorList>
            <person name="Rogerio F."/>
            <person name="Boufleur T.R."/>
            <person name="Ciampi-Guillardi M."/>
            <person name="Sukno S.A."/>
            <person name="Thon M.R."/>
            <person name="Massola Junior N.S."/>
            <person name="Baroncelli R."/>
        </authorList>
    </citation>
    <scope>NUCLEOTIDE SEQUENCE</scope>
    <source>
        <strain evidence="3">LFN0074</strain>
    </source>
</reference>
<keyword evidence="2" id="KW-1133">Transmembrane helix</keyword>
<feature type="compositionally biased region" description="Polar residues" evidence="1">
    <location>
        <begin position="63"/>
        <end position="79"/>
    </location>
</feature>
<evidence type="ECO:0000256" key="1">
    <source>
        <dbReference type="SAM" id="MobiDB-lite"/>
    </source>
</evidence>
<dbReference type="AlphaFoldDB" id="A0A8H6IZD3"/>
<keyword evidence="2" id="KW-0812">Transmembrane</keyword>
<feature type="transmembrane region" description="Helical" evidence="2">
    <location>
        <begin position="30"/>
        <end position="54"/>
    </location>
</feature>
<feature type="region of interest" description="Disordered" evidence="1">
    <location>
        <begin position="63"/>
        <end position="99"/>
    </location>
</feature>
<evidence type="ECO:0000256" key="2">
    <source>
        <dbReference type="SAM" id="Phobius"/>
    </source>
</evidence>
<accession>A0A8H6IZD3</accession>
<comment type="caution">
    <text evidence="3">The sequence shown here is derived from an EMBL/GenBank/DDBJ whole genome shotgun (WGS) entry which is preliminary data.</text>
</comment>
<sequence>MRLSKKEPGRAQEYQAIDASRAKDTKKKPLIVRLWGIIALLAVTVALIGVAVYVSKSLPDGSNSTYQIPGRSGSNSARSAISKDRATESATQFHRRQTWKHPDRRRELWEFGKRQLGVETPGDGGTPTGCAFPVTSSFAGFVYVFCEPPPVTSTSTGDPPLIVTVPPVSSSDPPFDARVVVYAADYFDDEYAYAYADFVSEFIFELQLQLRVVFVF</sequence>
<gene>
    <name evidence="3" type="ORF">CMUS01_15027</name>
</gene>